<dbReference type="EMBL" id="MT144285">
    <property type="protein sequence ID" value="QJA51730.1"/>
    <property type="molecule type" value="Genomic_DNA"/>
</dbReference>
<name>A0A6H1ZWZ9_9ZZZZ</name>
<proteinExistence type="predicted"/>
<reference evidence="1" key="1">
    <citation type="submission" date="2020-03" db="EMBL/GenBank/DDBJ databases">
        <title>The deep terrestrial virosphere.</title>
        <authorList>
            <person name="Holmfeldt K."/>
            <person name="Nilsson E."/>
            <person name="Simone D."/>
            <person name="Lopez-Fernandez M."/>
            <person name="Wu X."/>
            <person name="de Brujin I."/>
            <person name="Lundin D."/>
            <person name="Andersson A."/>
            <person name="Bertilsson S."/>
            <person name="Dopson M."/>
        </authorList>
    </citation>
    <scope>NUCLEOTIDE SEQUENCE</scope>
    <source>
        <strain evidence="1">TM448A02269</strain>
    </source>
</reference>
<evidence type="ECO:0000313" key="1">
    <source>
        <dbReference type="EMBL" id="QJA51730.1"/>
    </source>
</evidence>
<dbReference type="AlphaFoldDB" id="A0A6H1ZWZ9"/>
<organism evidence="1">
    <name type="scientific">viral metagenome</name>
    <dbReference type="NCBI Taxonomy" id="1070528"/>
    <lineage>
        <taxon>unclassified sequences</taxon>
        <taxon>metagenomes</taxon>
        <taxon>organismal metagenomes</taxon>
    </lineage>
</organism>
<accession>A0A6H1ZWZ9</accession>
<gene>
    <name evidence="1" type="ORF">TM448A02269_0011</name>
</gene>
<protein>
    <submittedName>
        <fullName evidence="1">Uncharacterized protein</fullName>
    </submittedName>
</protein>
<sequence length="52" mass="6002">MNFYKNGKDQEYQPCIELDDGSFHVAIELMVALMKALEKKGVLKQKDIKDEV</sequence>